<proteinExistence type="predicted"/>
<evidence type="ECO:0000313" key="3">
    <source>
        <dbReference type="Proteomes" id="UP000327085"/>
    </source>
</evidence>
<reference evidence="3" key="2">
    <citation type="journal article" date="2020" name="Plant J.">
        <title>Transposons played a major role in the diversification between the closely related almond and peach genomes: results from the almond genome sequence.</title>
        <authorList>
            <person name="Alioto T."/>
            <person name="Alexiou K.G."/>
            <person name="Bardil A."/>
            <person name="Barteri F."/>
            <person name="Castanera R."/>
            <person name="Cruz F."/>
            <person name="Dhingra A."/>
            <person name="Duval H."/>
            <person name="Fernandez I Marti A."/>
            <person name="Frias L."/>
            <person name="Galan B."/>
            <person name="Garcia J.L."/>
            <person name="Howad W."/>
            <person name="Gomez-Garrido J."/>
            <person name="Gut M."/>
            <person name="Julca I."/>
            <person name="Morata J."/>
            <person name="Puigdomenech P."/>
            <person name="Ribeca P."/>
            <person name="Rubio Cabetas M.J."/>
            <person name="Vlasova A."/>
            <person name="Wirthensohn M."/>
            <person name="Garcia-Mas J."/>
            <person name="Gabaldon T."/>
            <person name="Casacuberta J.M."/>
            <person name="Arus P."/>
        </authorList>
    </citation>
    <scope>NUCLEOTIDE SEQUENCE [LARGE SCALE GENOMIC DNA]</scope>
    <source>
        <strain evidence="3">cv. Texas</strain>
    </source>
</reference>
<organism evidence="2 3">
    <name type="scientific">Prunus dulcis</name>
    <name type="common">Almond</name>
    <name type="synonym">Amygdalus dulcis</name>
    <dbReference type="NCBI Taxonomy" id="3755"/>
    <lineage>
        <taxon>Eukaryota</taxon>
        <taxon>Viridiplantae</taxon>
        <taxon>Streptophyta</taxon>
        <taxon>Embryophyta</taxon>
        <taxon>Tracheophyta</taxon>
        <taxon>Spermatophyta</taxon>
        <taxon>Magnoliopsida</taxon>
        <taxon>eudicotyledons</taxon>
        <taxon>Gunneridae</taxon>
        <taxon>Pentapetalae</taxon>
        <taxon>rosids</taxon>
        <taxon>fabids</taxon>
        <taxon>Rosales</taxon>
        <taxon>Rosaceae</taxon>
        <taxon>Amygdaloideae</taxon>
        <taxon>Amygdaleae</taxon>
        <taxon>Prunus</taxon>
    </lineage>
</organism>
<name>A0A5E4G8Z7_PRUDU</name>
<protein>
    <submittedName>
        <fullName evidence="2">Uncharacterized protein</fullName>
    </submittedName>
</protein>
<keyword evidence="4" id="KW-1185">Reference proteome</keyword>
<evidence type="ECO:0000313" key="1">
    <source>
        <dbReference type="EMBL" id="KAI5316808.1"/>
    </source>
</evidence>
<gene>
    <name evidence="2" type="ORF">ALMOND_2B019658</name>
    <name evidence="1" type="ORF">L3X38_036515</name>
</gene>
<dbReference type="Proteomes" id="UP000327085">
    <property type="component" value="Chromosome 7"/>
</dbReference>
<sequence length="171" mass="18957">MKDNSDKVFVGDGFVDGGQGIDKRFGMAKVFINGLRAFLHIYELKMESGLIGSRGLRKMALQTIPNITDIVTIDVEMKDRFSKCTGHVADNKLVLLIPLVIFEVRFVSRGDGGGFLINGGKEDSGRGLRIRVIDKFPEIMANKEGFYLTEPNKIVGVGEFDEVRGFGARKR</sequence>
<dbReference type="EMBL" id="CABIKO010000441">
    <property type="protein sequence ID" value="VVA36259.1"/>
    <property type="molecule type" value="Genomic_DNA"/>
</dbReference>
<reference evidence="2" key="1">
    <citation type="submission" date="2019-07" db="EMBL/GenBank/DDBJ databases">
        <authorList>
            <person name="Alioto T."/>
            <person name="Alioto T."/>
            <person name="Gomez Garrido J."/>
        </authorList>
    </citation>
    <scope>NUCLEOTIDE SEQUENCE</scope>
</reference>
<dbReference type="Gramene" id="VVA36259">
    <property type="protein sequence ID" value="VVA36259"/>
    <property type="gene ID" value="Prudul26B019658"/>
</dbReference>
<reference evidence="1 4" key="3">
    <citation type="journal article" date="2022" name="G3 (Bethesda)">
        <title>Whole-genome sequence and methylome profiling of the almond [Prunus dulcis (Mill.) D.A. Webb] cultivar 'Nonpareil'.</title>
        <authorList>
            <person name="D'Amico-Willman K.M."/>
            <person name="Ouma W.Z."/>
            <person name="Meulia T."/>
            <person name="Sideli G.M."/>
            <person name="Gradziel T.M."/>
            <person name="Fresnedo-Ramirez J."/>
        </authorList>
    </citation>
    <scope>NUCLEOTIDE SEQUENCE [LARGE SCALE GENOMIC DNA]</scope>
    <source>
        <strain evidence="1">Clone GOH B32 T37-40</strain>
    </source>
</reference>
<accession>A0A5E4G8Z7</accession>
<dbReference type="Proteomes" id="UP001054821">
    <property type="component" value="Chromosome 7"/>
</dbReference>
<dbReference type="InParanoid" id="A0A5E4G8Z7"/>
<dbReference type="AlphaFoldDB" id="A0A5E4G8Z7"/>
<evidence type="ECO:0000313" key="2">
    <source>
        <dbReference type="EMBL" id="VVA36259.1"/>
    </source>
</evidence>
<evidence type="ECO:0000313" key="4">
    <source>
        <dbReference type="Proteomes" id="UP001054821"/>
    </source>
</evidence>
<dbReference type="EMBL" id="JAJFAZ020000007">
    <property type="protein sequence ID" value="KAI5316808.1"/>
    <property type="molecule type" value="Genomic_DNA"/>
</dbReference>